<dbReference type="RefSeq" id="WP_103726544.1">
    <property type="nucleotide sequence ID" value="NZ_PQNY01000012.1"/>
</dbReference>
<evidence type="ECO:0000259" key="1">
    <source>
        <dbReference type="Pfam" id="PF04264"/>
    </source>
</evidence>
<reference evidence="2 3" key="1">
    <citation type="submission" date="2018-01" db="EMBL/GenBank/DDBJ databases">
        <title>Genomic Encyclopedia of Type Strains, Phase I: the one thousand microbial genomes (KMG-I) project.</title>
        <authorList>
            <person name="Goeker M."/>
        </authorList>
    </citation>
    <scope>NUCLEOTIDE SEQUENCE [LARGE SCALE GENOMIC DNA]</scope>
    <source>
        <strain evidence="2 3">DSM 17960</strain>
    </source>
</reference>
<dbReference type="OrthoDB" id="9794147at2"/>
<dbReference type="InterPro" id="IPR036761">
    <property type="entry name" value="TTHA0802/YceI-like_sf"/>
</dbReference>
<organism evidence="2 3">
    <name type="scientific">Flavobacterium croceum DSM 17960</name>
    <dbReference type="NCBI Taxonomy" id="1121886"/>
    <lineage>
        <taxon>Bacteria</taxon>
        <taxon>Pseudomonadati</taxon>
        <taxon>Bacteroidota</taxon>
        <taxon>Flavobacteriia</taxon>
        <taxon>Flavobacteriales</taxon>
        <taxon>Flavobacteriaceae</taxon>
        <taxon>Flavobacterium</taxon>
    </lineage>
</organism>
<dbReference type="Proteomes" id="UP000237056">
    <property type="component" value="Unassembled WGS sequence"/>
</dbReference>
<dbReference type="EMBL" id="PQNY01000012">
    <property type="protein sequence ID" value="POS01224.1"/>
    <property type="molecule type" value="Genomic_DNA"/>
</dbReference>
<gene>
    <name evidence="2" type="ORF">Q361_11225</name>
</gene>
<proteinExistence type="predicted"/>
<feature type="domain" description="Lipid/polyisoprenoid-binding YceI-like" evidence="1">
    <location>
        <begin position="48"/>
        <end position="193"/>
    </location>
</feature>
<evidence type="ECO:0000313" key="2">
    <source>
        <dbReference type="EMBL" id="POS01224.1"/>
    </source>
</evidence>
<dbReference type="SUPFAM" id="SSF101874">
    <property type="entry name" value="YceI-like"/>
    <property type="match status" value="1"/>
</dbReference>
<dbReference type="AlphaFoldDB" id="A0A2S4N687"/>
<protein>
    <submittedName>
        <fullName evidence="2">YceI-like domain-containing protein</fullName>
    </submittedName>
</protein>
<dbReference type="Gene3D" id="2.40.128.110">
    <property type="entry name" value="Lipid/polyisoprenoid-binding, YceI-like"/>
    <property type="match status" value="1"/>
</dbReference>
<accession>A0A2S4N687</accession>
<dbReference type="InterPro" id="IPR007372">
    <property type="entry name" value="Lipid/polyisoprenoid-bd_YceI"/>
</dbReference>
<comment type="caution">
    <text evidence="2">The sequence shown here is derived from an EMBL/GenBank/DDBJ whole genome shotgun (WGS) entry which is preliminary data.</text>
</comment>
<dbReference type="Pfam" id="PF04264">
    <property type="entry name" value="YceI"/>
    <property type="match status" value="1"/>
</dbReference>
<sequence>MKSLKTAQKQIFTLLLFVLGFSVTFSQNSKLISAESKMTVDGTSNLHDWTITAKTMSGKADFTVENGVLKDVNSLDFAVDVDQLKSGKDGMDENTMKAMNAKVYKNVTFKMTKLVKIIKTSDGYTVDTQGTLSMAGSSKTINQTFAVKLVGKKVVLSGKQKIDMTLYGIKPPKALFGTIKTGKDVTVDFKVTFD</sequence>
<name>A0A2S4N687_9FLAO</name>
<evidence type="ECO:0000313" key="3">
    <source>
        <dbReference type="Proteomes" id="UP000237056"/>
    </source>
</evidence>
<keyword evidence="3" id="KW-1185">Reference proteome</keyword>